<dbReference type="EMBL" id="JH598325">
    <property type="status" value="NOT_ANNOTATED_CDS"/>
    <property type="molecule type" value="Genomic_DNA"/>
</dbReference>
<dbReference type="HOGENOM" id="CLU_2693077_0_0_1"/>
<evidence type="ECO:0000256" key="1">
    <source>
        <dbReference type="SAM" id="MobiDB-lite"/>
    </source>
</evidence>
<accession>M4B4S2</accession>
<protein>
    <submittedName>
        <fullName evidence="2">Uncharacterized protein</fullName>
    </submittedName>
</protein>
<organism evidence="2 3">
    <name type="scientific">Hyaloperonospora arabidopsidis (strain Emoy2)</name>
    <name type="common">Downy mildew agent</name>
    <name type="synonym">Peronospora arabidopsidis</name>
    <dbReference type="NCBI Taxonomy" id="559515"/>
    <lineage>
        <taxon>Eukaryota</taxon>
        <taxon>Sar</taxon>
        <taxon>Stramenopiles</taxon>
        <taxon>Oomycota</taxon>
        <taxon>Peronosporomycetes</taxon>
        <taxon>Peronosporales</taxon>
        <taxon>Peronosporaceae</taxon>
        <taxon>Hyaloperonospora</taxon>
    </lineage>
</organism>
<feature type="region of interest" description="Disordered" evidence="1">
    <location>
        <begin position="1"/>
        <end position="22"/>
    </location>
</feature>
<keyword evidence="3" id="KW-1185">Reference proteome</keyword>
<dbReference type="InParanoid" id="M4B4S2"/>
<evidence type="ECO:0000313" key="2">
    <source>
        <dbReference type="EnsemblProtists" id="HpaP801272"/>
    </source>
</evidence>
<reference evidence="2" key="2">
    <citation type="submission" date="2015-06" db="UniProtKB">
        <authorList>
            <consortium name="EnsemblProtists"/>
        </authorList>
    </citation>
    <scope>IDENTIFICATION</scope>
    <source>
        <strain evidence="2">Emoy2</strain>
    </source>
</reference>
<reference evidence="3" key="1">
    <citation type="journal article" date="2010" name="Science">
        <title>Signatures of adaptation to obligate biotrophy in the Hyaloperonospora arabidopsidis genome.</title>
        <authorList>
            <person name="Baxter L."/>
            <person name="Tripathy S."/>
            <person name="Ishaque N."/>
            <person name="Boot N."/>
            <person name="Cabral A."/>
            <person name="Kemen E."/>
            <person name="Thines M."/>
            <person name="Ah-Fong A."/>
            <person name="Anderson R."/>
            <person name="Badejoko W."/>
            <person name="Bittner-Eddy P."/>
            <person name="Boore J.L."/>
            <person name="Chibucos M.C."/>
            <person name="Coates M."/>
            <person name="Dehal P."/>
            <person name="Delehaunty K."/>
            <person name="Dong S."/>
            <person name="Downton P."/>
            <person name="Dumas B."/>
            <person name="Fabro G."/>
            <person name="Fronick C."/>
            <person name="Fuerstenberg S.I."/>
            <person name="Fulton L."/>
            <person name="Gaulin E."/>
            <person name="Govers F."/>
            <person name="Hughes L."/>
            <person name="Humphray S."/>
            <person name="Jiang R.H."/>
            <person name="Judelson H."/>
            <person name="Kamoun S."/>
            <person name="Kyung K."/>
            <person name="Meijer H."/>
            <person name="Minx P."/>
            <person name="Morris P."/>
            <person name="Nelson J."/>
            <person name="Phuntumart V."/>
            <person name="Qutob D."/>
            <person name="Rehmany A."/>
            <person name="Rougon-Cardoso A."/>
            <person name="Ryden P."/>
            <person name="Torto-Alalibo T."/>
            <person name="Studholme D."/>
            <person name="Wang Y."/>
            <person name="Win J."/>
            <person name="Wood J."/>
            <person name="Clifton S.W."/>
            <person name="Rogers J."/>
            <person name="Van den Ackerveken G."/>
            <person name="Jones J.D."/>
            <person name="McDowell J.M."/>
            <person name="Beynon J."/>
            <person name="Tyler B.M."/>
        </authorList>
    </citation>
    <scope>NUCLEOTIDE SEQUENCE [LARGE SCALE GENOMIC DNA]</scope>
    <source>
        <strain evidence="3">Emoy2</strain>
    </source>
</reference>
<dbReference type="VEuPathDB" id="FungiDB:HpaG801272"/>
<evidence type="ECO:0000313" key="3">
    <source>
        <dbReference type="Proteomes" id="UP000011713"/>
    </source>
</evidence>
<dbReference type="EnsemblProtists" id="HpaT801272">
    <property type="protein sequence ID" value="HpaP801272"/>
    <property type="gene ID" value="HpaG801272"/>
</dbReference>
<name>M4B4S2_HYAAE</name>
<dbReference type="Proteomes" id="UP000011713">
    <property type="component" value="Unassembled WGS sequence"/>
</dbReference>
<sequence length="74" mass="8188">MFNTPGRKMSLSCGNEGFSRRPSAKKKGAFIQAWLRAGMVPEDVLEIVGSSSGERIMWLDSPSCTGRKWVLNLL</sequence>
<proteinExistence type="predicted"/>
<dbReference type="AlphaFoldDB" id="M4B4S2"/>